<accession>A0AC34F2Y1</accession>
<dbReference type="WBParaSite" id="ES5_v2.g11315.t1">
    <property type="protein sequence ID" value="ES5_v2.g11315.t1"/>
    <property type="gene ID" value="ES5_v2.g11315"/>
</dbReference>
<organism evidence="1 2">
    <name type="scientific">Panagrolaimus sp. ES5</name>
    <dbReference type="NCBI Taxonomy" id="591445"/>
    <lineage>
        <taxon>Eukaryota</taxon>
        <taxon>Metazoa</taxon>
        <taxon>Ecdysozoa</taxon>
        <taxon>Nematoda</taxon>
        <taxon>Chromadorea</taxon>
        <taxon>Rhabditida</taxon>
        <taxon>Tylenchina</taxon>
        <taxon>Panagrolaimomorpha</taxon>
        <taxon>Panagrolaimoidea</taxon>
        <taxon>Panagrolaimidae</taxon>
        <taxon>Panagrolaimus</taxon>
    </lineage>
</organism>
<reference evidence="2" key="1">
    <citation type="submission" date="2022-11" db="UniProtKB">
        <authorList>
            <consortium name="WormBaseParasite"/>
        </authorList>
    </citation>
    <scope>IDENTIFICATION</scope>
</reference>
<evidence type="ECO:0000313" key="2">
    <source>
        <dbReference type="WBParaSite" id="ES5_v2.g11315.t1"/>
    </source>
</evidence>
<proteinExistence type="predicted"/>
<sequence length="488" mass="54845">MSGTIKPLGSNLLKMKPKKFFTKYKSPISSLDFSADGTKLITTAENNHISLYDVLKGDTVKIINSKVYGAGFVLFGAHPETIVVSSTLKDHTVRYMSLYDNKCIRVFSGHTGRITNMKLSPIRDVLITCSDDKTVRLWDIRQNECTHKMDAGTIGAVASVDPEGLVAAIGLDSTTIKLFDFRNMGDGPFQTFPFDDPPTRTWTNIKFSPLGNYIMVNTNTPAVILVDAFQAELNYTLNYNLNRGMAEEEGNFFSDFSSDEKFLFTGCPNGVVSIYECSDATHYADLKSQHRGHVTHAVFNPKYCVMATASDELRFRFNGGLDCPDWVLAEISAFSTIPNDFFNNCCKLIIDRLHKNIKSFTDVDLENWNKGQFEDLRLMKGAIASLTFIIEKSTKYECDPEDLEKEMLQLGMSTDHARDLSEIYSHCFKDLHDILVKRFPREPSLTIIDSSLQQIGDAKVHTLHVKTSEGKPLNFAIEHGQFHQLKEG</sequence>
<dbReference type="Proteomes" id="UP000887579">
    <property type="component" value="Unplaced"/>
</dbReference>
<protein>
    <submittedName>
        <fullName evidence="2">Uncharacterized protein</fullName>
    </submittedName>
</protein>
<name>A0AC34F2Y1_9BILA</name>
<evidence type="ECO:0000313" key="1">
    <source>
        <dbReference type="Proteomes" id="UP000887579"/>
    </source>
</evidence>